<keyword evidence="2" id="KW-1185">Reference proteome</keyword>
<organism evidence="1 2">
    <name type="scientific">Streptomyces achmelvichensis</name>
    <dbReference type="NCBI Taxonomy" id="3134111"/>
    <lineage>
        <taxon>Bacteria</taxon>
        <taxon>Bacillati</taxon>
        <taxon>Actinomycetota</taxon>
        <taxon>Actinomycetes</taxon>
        <taxon>Kitasatosporales</taxon>
        <taxon>Streptomycetaceae</taxon>
        <taxon>Streptomyces</taxon>
    </lineage>
</organism>
<gene>
    <name evidence="1" type="ORF">WKI67_07620</name>
</gene>
<sequence length="305" mass="31382">MWSQQPGDGQNPYAGQNNPYQQTGPYGPPQQEPWAGSPTMPAGAPQPPPRGGRRTSTVIAVAAALVVVVAAGVTGFVVLGGDEGKTADPGPTTSASGSPADDNPRDTDGPKPVVAGWKVVVNPKRGIAFDVPPQWGLKGPGWVNYVADDRDPEEKPLIGMSSPAMLKEKWCRSDAAMDGSPEDTALASAGTRGDSGAKTIEDAARSSVSLWLYGAYTQPDKKSIKAGAVEPYTTASGIKGSLATGVSTGAPKKGKCATDGKVTTFAFKDPGGDFVSWTFVGAKGVADEVPDATVRKILGTVRLTS</sequence>
<protein>
    <submittedName>
        <fullName evidence="1">Uncharacterized protein</fullName>
    </submittedName>
</protein>
<dbReference type="EMBL" id="JBBKAJ010000022">
    <property type="protein sequence ID" value="MEJ8633261.1"/>
    <property type="molecule type" value="Genomic_DNA"/>
</dbReference>
<evidence type="ECO:0000313" key="1">
    <source>
        <dbReference type="EMBL" id="MEJ8633261.1"/>
    </source>
</evidence>
<name>A0ACC6PPJ8_9ACTN</name>
<accession>A0ACC6PPJ8</accession>
<comment type="caution">
    <text evidence="1">The sequence shown here is derived from an EMBL/GenBank/DDBJ whole genome shotgun (WGS) entry which is preliminary data.</text>
</comment>
<reference evidence="1" key="1">
    <citation type="submission" date="2024-03" db="EMBL/GenBank/DDBJ databases">
        <title>Novel Streptomyces species of biotechnological and ecological value are a feature of Machair soil.</title>
        <authorList>
            <person name="Prole J.R."/>
            <person name="Goodfellow M."/>
            <person name="Allenby N."/>
            <person name="Ward A.C."/>
        </authorList>
    </citation>
    <scope>NUCLEOTIDE SEQUENCE</scope>
    <source>
        <strain evidence="1">MS2.AVA.5</strain>
    </source>
</reference>
<dbReference type="Proteomes" id="UP001377168">
    <property type="component" value="Unassembled WGS sequence"/>
</dbReference>
<proteinExistence type="predicted"/>
<evidence type="ECO:0000313" key="2">
    <source>
        <dbReference type="Proteomes" id="UP001377168"/>
    </source>
</evidence>